<dbReference type="GO" id="GO:0004497">
    <property type="term" value="F:monooxygenase activity"/>
    <property type="evidence" value="ECO:0007669"/>
    <property type="project" value="UniProtKB-KW"/>
</dbReference>
<dbReference type="InterPro" id="IPR001128">
    <property type="entry name" value="Cyt_P450"/>
</dbReference>
<evidence type="ECO:0000256" key="2">
    <source>
        <dbReference type="ARBA" id="ARBA00005179"/>
    </source>
</evidence>
<accession>A0A8S0XYR5</accession>
<proteinExistence type="inferred from homology"/>
<evidence type="ECO:0008006" key="11">
    <source>
        <dbReference type="Google" id="ProtNLM"/>
    </source>
</evidence>
<evidence type="ECO:0000256" key="7">
    <source>
        <dbReference type="ARBA" id="ARBA00023004"/>
    </source>
</evidence>
<comment type="similarity">
    <text evidence="3">Belongs to the cytochrome P450 family.</text>
</comment>
<evidence type="ECO:0000256" key="1">
    <source>
        <dbReference type="ARBA" id="ARBA00001971"/>
    </source>
</evidence>
<dbReference type="GO" id="GO:0016705">
    <property type="term" value="F:oxidoreductase activity, acting on paired donors, with incorporation or reduction of molecular oxygen"/>
    <property type="evidence" value="ECO:0007669"/>
    <property type="project" value="InterPro"/>
</dbReference>
<dbReference type="AlphaFoldDB" id="A0A8S0XYR5"/>
<comment type="cofactor">
    <cofactor evidence="1">
        <name>heme</name>
        <dbReference type="ChEBI" id="CHEBI:30413"/>
    </cofactor>
</comment>
<keyword evidence="8" id="KW-0503">Monooxygenase</keyword>
<dbReference type="GO" id="GO:0020037">
    <property type="term" value="F:heme binding"/>
    <property type="evidence" value="ECO:0007669"/>
    <property type="project" value="InterPro"/>
</dbReference>
<organism evidence="9 10">
    <name type="scientific">Cyclocybe aegerita</name>
    <name type="common">Black poplar mushroom</name>
    <name type="synonym">Agrocybe aegerita</name>
    <dbReference type="NCBI Taxonomy" id="1973307"/>
    <lineage>
        <taxon>Eukaryota</taxon>
        <taxon>Fungi</taxon>
        <taxon>Dikarya</taxon>
        <taxon>Basidiomycota</taxon>
        <taxon>Agaricomycotina</taxon>
        <taxon>Agaricomycetes</taxon>
        <taxon>Agaricomycetidae</taxon>
        <taxon>Agaricales</taxon>
        <taxon>Agaricineae</taxon>
        <taxon>Bolbitiaceae</taxon>
        <taxon>Cyclocybe</taxon>
    </lineage>
</organism>
<comment type="caution">
    <text evidence="9">The sequence shown here is derived from an EMBL/GenBank/DDBJ whole genome shotgun (WGS) entry which is preliminary data.</text>
</comment>
<dbReference type="Gene3D" id="1.10.630.10">
    <property type="entry name" value="Cytochrome P450"/>
    <property type="match status" value="1"/>
</dbReference>
<dbReference type="Proteomes" id="UP000467700">
    <property type="component" value="Unassembled WGS sequence"/>
</dbReference>
<dbReference type="EMBL" id="CACVBS010000071">
    <property type="protein sequence ID" value="CAA7268861.1"/>
    <property type="molecule type" value="Genomic_DNA"/>
</dbReference>
<evidence type="ECO:0000256" key="6">
    <source>
        <dbReference type="ARBA" id="ARBA00023002"/>
    </source>
</evidence>
<keyword evidence="10" id="KW-1185">Reference proteome</keyword>
<keyword evidence="4" id="KW-0349">Heme</keyword>
<dbReference type="GO" id="GO:0005506">
    <property type="term" value="F:iron ion binding"/>
    <property type="evidence" value="ECO:0007669"/>
    <property type="project" value="InterPro"/>
</dbReference>
<dbReference type="Pfam" id="PF00067">
    <property type="entry name" value="p450"/>
    <property type="match status" value="1"/>
</dbReference>
<dbReference type="InterPro" id="IPR002401">
    <property type="entry name" value="Cyt_P450_E_grp-I"/>
</dbReference>
<protein>
    <recommendedName>
        <fullName evidence="11">Cytochrome P450</fullName>
    </recommendedName>
</protein>
<name>A0A8S0XYR5_CYCAE</name>
<evidence type="ECO:0000256" key="8">
    <source>
        <dbReference type="ARBA" id="ARBA00023033"/>
    </source>
</evidence>
<evidence type="ECO:0000313" key="10">
    <source>
        <dbReference type="Proteomes" id="UP000467700"/>
    </source>
</evidence>
<keyword evidence="7" id="KW-0408">Iron</keyword>
<evidence type="ECO:0000313" key="9">
    <source>
        <dbReference type="EMBL" id="CAA7268861.1"/>
    </source>
</evidence>
<comment type="pathway">
    <text evidence="2">Secondary metabolite biosynthesis.</text>
</comment>
<dbReference type="PANTHER" id="PTHR46300">
    <property type="entry name" value="P450, PUTATIVE (EUROFUNG)-RELATED-RELATED"/>
    <property type="match status" value="1"/>
</dbReference>
<dbReference type="SUPFAM" id="SSF48264">
    <property type="entry name" value="Cytochrome P450"/>
    <property type="match status" value="1"/>
</dbReference>
<dbReference type="PRINTS" id="PR00463">
    <property type="entry name" value="EP450I"/>
</dbReference>
<evidence type="ECO:0000256" key="3">
    <source>
        <dbReference type="ARBA" id="ARBA00010617"/>
    </source>
</evidence>
<dbReference type="InterPro" id="IPR050364">
    <property type="entry name" value="Cytochrome_P450_fung"/>
</dbReference>
<evidence type="ECO:0000256" key="4">
    <source>
        <dbReference type="ARBA" id="ARBA00022617"/>
    </source>
</evidence>
<reference evidence="9 10" key="1">
    <citation type="submission" date="2020-01" db="EMBL/GenBank/DDBJ databases">
        <authorList>
            <person name="Gupta K D."/>
        </authorList>
    </citation>
    <scope>NUCLEOTIDE SEQUENCE [LARGE SCALE GENOMIC DNA]</scope>
</reference>
<evidence type="ECO:0000256" key="5">
    <source>
        <dbReference type="ARBA" id="ARBA00022723"/>
    </source>
</evidence>
<dbReference type="InterPro" id="IPR036396">
    <property type="entry name" value="Cyt_P450_sf"/>
</dbReference>
<keyword evidence="5" id="KW-0479">Metal-binding</keyword>
<dbReference type="PANTHER" id="PTHR46300:SF7">
    <property type="entry name" value="P450, PUTATIVE (EUROFUNG)-RELATED"/>
    <property type="match status" value="1"/>
</dbReference>
<sequence>MAMLNDLMGWNFAFAFMDYGDTWRQHRKLMHQAFHPAAAEGYRPQQLRTARSLAHRLLTTSDFHADIRYWAGQTILSISYGIDTQPRNDPYIEIAEKGVYPILEAAVPGAYLVDSFSILKYIPDWMPGASFKKKAKEWKACADEMRARPFEATLQNIKDKSAKPSFTLDGLEKVAQNFGSAYTEENVKSVAAGMYQAGSDTTVAGLSVLILALLDHPHVIKKVQEELDLVTEQTRFPDFGDEGCLPYLTAVVKETMRWWTLGPTDEYKGYRIPAGTLVLGNVWAILHDEKIFPDPFVYNPDRFLDETKTMKNYLTAAWGFGRR</sequence>
<gene>
    <name evidence="9" type="ORF">AAE3_LOCUS11125</name>
</gene>
<keyword evidence="6" id="KW-0560">Oxidoreductase</keyword>
<dbReference type="OrthoDB" id="2789670at2759"/>